<comment type="similarity">
    <text evidence="11">Belongs to the peptidase M48 family.</text>
</comment>
<evidence type="ECO:0000256" key="4">
    <source>
        <dbReference type="ARBA" id="ARBA00022692"/>
    </source>
</evidence>
<proteinExistence type="inferred from homology"/>
<reference evidence="14 15" key="1">
    <citation type="submission" date="2023-06" db="EMBL/GenBank/DDBJ databases">
        <title>Roseiconus lacunae JC819 isolated from Gulf of Mannar region, Tamil Nadu.</title>
        <authorList>
            <person name="Pk S."/>
            <person name="Ch S."/>
            <person name="Ch V.R."/>
        </authorList>
    </citation>
    <scope>NUCLEOTIDE SEQUENCE [LARGE SCALE GENOMIC DNA]</scope>
    <source>
        <strain evidence="14 15">JC819</strain>
    </source>
</reference>
<dbReference type="InterPro" id="IPR001915">
    <property type="entry name" value="Peptidase_M48"/>
</dbReference>
<keyword evidence="3 11" id="KW-0645">Protease</keyword>
<evidence type="ECO:0000256" key="9">
    <source>
        <dbReference type="ARBA" id="ARBA00023049"/>
    </source>
</evidence>
<comment type="subcellular location">
    <subcellularLocation>
        <location evidence="1">Cell membrane</location>
        <topology evidence="1">Multi-pass membrane protein</topology>
    </subcellularLocation>
</comment>
<keyword evidence="9 11" id="KW-0482">Metalloprotease</keyword>
<keyword evidence="4 12" id="KW-0812">Transmembrane</keyword>
<evidence type="ECO:0000256" key="5">
    <source>
        <dbReference type="ARBA" id="ARBA00022723"/>
    </source>
</evidence>
<gene>
    <name evidence="14" type="ORF">QTN89_23230</name>
</gene>
<accession>A0ABT7PPG5</accession>
<name>A0ABT7PPG5_9BACT</name>
<evidence type="ECO:0000256" key="6">
    <source>
        <dbReference type="ARBA" id="ARBA00022801"/>
    </source>
</evidence>
<evidence type="ECO:0000313" key="14">
    <source>
        <dbReference type="EMBL" id="MDM4018384.1"/>
    </source>
</evidence>
<evidence type="ECO:0000256" key="10">
    <source>
        <dbReference type="ARBA" id="ARBA00023136"/>
    </source>
</evidence>
<feature type="transmembrane region" description="Helical" evidence="12">
    <location>
        <begin position="33"/>
        <end position="51"/>
    </location>
</feature>
<feature type="domain" description="Peptidase M48" evidence="13">
    <location>
        <begin position="104"/>
        <end position="252"/>
    </location>
</feature>
<evidence type="ECO:0000256" key="12">
    <source>
        <dbReference type="SAM" id="Phobius"/>
    </source>
</evidence>
<evidence type="ECO:0000256" key="7">
    <source>
        <dbReference type="ARBA" id="ARBA00022833"/>
    </source>
</evidence>
<evidence type="ECO:0000256" key="2">
    <source>
        <dbReference type="ARBA" id="ARBA00022475"/>
    </source>
</evidence>
<dbReference type="Proteomes" id="UP001239462">
    <property type="component" value="Unassembled WGS sequence"/>
</dbReference>
<dbReference type="EMBL" id="JASZZN010000021">
    <property type="protein sequence ID" value="MDM4018384.1"/>
    <property type="molecule type" value="Genomic_DNA"/>
</dbReference>
<dbReference type="InterPro" id="IPR050083">
    <property type="entry name" value="HtpX_protease"/>
</dbReference>
<keyword evidence="6 11" id="KW-0378">Hydrolase</keyword>
<dbReference type="Gene3D" id="3.30.2010.10">
    <property type="entry name" value="Metalloproteases ('zincins'), catalytic domain"/>
    <property type="match status" value="1"/>
</dbReference>
<dbReference type="EC" id="3.4.24.-" evidence="14"/>
<keyword evidence="8 12" id="KW-1133">Transmembrane helix</keyword>
<evidence type="ECO:0000256" key="11">
    <source>
        <dbReference type="RuleBase" id="RU003983"/>
    </source>
</evidence>
<dbReference type="RefSeq" id="WP_289166192.1">
    <property type="nucleotide sequence ID" value="NZ_JASZZN010000021.1"/>
</dbReference>
<evidence type="ECO:0000259" key="13">
    <source>
        <dbReference type="Pfam" id="PF01435"/>
    </source>
</evidence>
<feature type="transmembrane region" description="Helical" evidence="12">
    <location>
        <begin position="57"/>
        <end position="79"/>
    </location>
</feature>
<keyword evidence="5" id="KW-0479">Metal-binding</keyword>
<sequence length="436" mass="50179">MPLSPHLPPEDMMHQIPDRNELLMILRRANQNAWIWISIRLVGILVLIYLINWNAVVLSPIASVTACLVIIGPLAMELAQLWGQKKKRIEDIKESTRFGDLDKHKLKFLYQETLKRLDLPAVGPPVYVSNDRSLNASAVRLTSFLTGLNGIYLHRQILHKLRDEEVQSVMGHELGHYYRFRLVDDRLMFLTVVLGALVGLFAVQVIRLDGLLGFIVLSAICSVFWMIMNHRRYKYGMTTEFLCDDFGAQVNGVEYSISGLLKIGLDAEIRTLVYLEVLGRNLDQPDLSPKEIASSIESAVPFGYEDESDLYESVGREIQAKRQQNSRLSIRGFFRYVWESDDLDDEEALRETLERQAREINQIERVEWENVLDDPSEIRLSTRQAEELVMMIEQNPGKSLFRVPRSAAYSDGIHPPIEQRILYLWKNRDHSSSLEL</sequence>
<keyword evidence="7 11" id="KW-0862">Zinc</keyword>
<dbReference type="Pfam" id="PF01435">
    <property type="entry name" value="Peptidase_M48"/>
    <property type="match status" value="1"/>
</dbReference>
<keyword evidence="10 12" id="KW-0472">Membrane</keyword>
<evidence type="ECO:0000256" key="3">
    <source>
        <dbReference type="ARBA" id="ARBA00022670"/>
    </source>
</evidence>
<comment type="cofactor">
    <cofactor evidence="11">
        <name>Zn(2+)</name>
        <dbReference type="ChEBI" id="CHEBI:29105"/>
    </cofactor>
    <text evidence="11">Binds 1 zinc ion per subunit.</text>
</comment>
<protein>
    <submittedName>
        <fullName evidence="14">M48 family metalloprotease</fullName>
        <ecNumber evidence="14">3.4.24.-</ecNumber>
    </submittedName>
</protein>
<feature type="transmembrane region" description="Helical" evidence="12">
    <location>
        <begin position="211"/>
        <end position="228"/>
    </location>
</feature>
<keyword evidence="15" id="KW-1185">Reference proteome</keyword>
<evidence type="ECO:0000256" key="1">
    <source>
        <dbReference type="ARBA" id="ARBA00004651"/>
    </source>
</evidence>
<dbReference type="GO" id="GO:0008237">
    <property type="term" value="F:metallopeptidase activity"/>
    <property type="evidence" value="ECO:0007669"/>
    <property type="project" value="UniProtKB-KW"/>
</dbReference>
<keyword evidence="2" id="KW-1003">Cell membrane</keyword>
<evidence type="ECO:0000313" key="15">
    <source>
        <dbReference type="Proteomes" id="UP001239462"/>
    </source>
</evidence>
<dbReference type="PANTHER" id="PTHR43221:SF1">
    <property type="entry name" value="PROTEASE HTPX"/>
    <property type="match status" value="1"/>
</dbReference>
<dbReference type="PANTHER" id="PTHR43221">
    <property type="entry name" value="PROTEASE HTPX"/>
    <property type="match status" value="1"/>
</dbReference>
<evidence type="ECO:0000256" key="8">
    <source>
        <dbReference type="ARBA" id="ARBA00022989"/>
    </source>
</evidence>
<organism evidence="14 15">
    <name type="scientific">Roseiconus lacunae</name>
    <dbReference type="NCBI Taxonomy" id="2605694"/>
    <lineage>
        <taxon>Bacteria</taxon>
        <taxon>Pseudomonadati</taxon>
        <taxon>Planctomycetota</taxon>
        <taxon>Planctomycetia</taxon>
        <taxon>Pirellulales</taxon>
        <taxon>Pirellulaceae</taxon>
        <taxon>Roseiconus</taxon>
    </lineage>
</organism>
<feature type="transmembrane region" description="Helical" evidence="12">
    <location>
        <begin position="187"/>
        <end position="205"/>
    </location>
</feature>
<comment type="caution">
    <text evidence="14">The sequence shown here is derived from an EMBL/GenBank/DDBJ whole genome shotgun (WGS) entry which is preliminary data.</text>
</comment>